<dbReference type="PROSITE" id="PS51352">
    <property type="entry name" value="THIOREDOXIN_2"/>
    <property type="match status" value="1"/>
</dbReference>
<dbReference type="PRINTS" id="PR00421">
    <property type="entry name" value="THIOREDOXIN"/>
</dbReference>
<dbReference type="GeneID" id="112127458"/>
<dbReference type="OrthoDB" id="2121326at2759"/>
<dbReference type="InterPro" id="IPR017937">
    <property type="entry name" value="Thioredoxin_CS"/>
</dbReference>
<feature type="domain" description="Thioredoxin" evidence="3">
    <location>
        <begin position="1"/>
        <end position="105"/>
    </location>
</feature>
<feature type="compositionally biased region" description="Polar residues" evidence="2">
    <location>
        <begin position="165"/>
        <end position="258"/>
    </location>
</feature>
<dbReference type="Proteomes" id="UP000494040">
    <property type="component" value="Unassembled WGS sequence"/>
</dbReference>
<dbReference type="AlphaFoldDB" id="A0A8I6SL12"/>
<dbReference type="Pfam" id="PF00085">
    <property type="entry name" value="Thioredoxin"/>
    <property type="match status" value="1"/>
</dbReference>
<evidence type="ECO:0000259" key="3">
    <source>
        <dbReference type="PROSITE" id="PS51352"/>
    </source>
</evidence>
<dbReference type="PANTHER" id="PTHR46115">
    <property type="entry name" value="THIOREDOXIN-LIKE PROTEIN 1"/>
    <property type="match status" value="1"/>
</dbReference>
<name>A0A8I6SL12_CIMLE</name>
<dbReference type="KEGG" id="clec:112127458"/>
<evidence type="ECO:0000256" key="1">
    <source>
        <dbReference type="ARBA" id="ARBA00023157"/>
    </source>
</evidence>
<sequence>MCTIKSLKQLNELLVEAGSNFVLIDFYANWCGPCKVIAPKVEQLIQQLSNLTLVKVNVDESEEIVEAFEVGALPTFVMIRAKKRLETFVGSDFDKLKEMVLTVVKRKSTANAGRVVPGPPMSPQPMCVDNKQQIRRMAHGSEALPPGQVINQPSATRLNQQLSGTRIDQQHSGMRIHQQPSGTRINQQPSGTRINQQNSGTRIHQQLSGGRIHQQYSGTRIQQQNSGTRIHQQHSGGRINQQHSGTRIQQQHSGTRMANTHRVRPVSSQVLPVEPPKVRTPFPGPNTNKKRT</sequence>
<protein>
    <recommendedName>
        <fullName evidence="3">Thioredoxin domain-containing protein</fullName>
    </recommendedName>
</protein>
<evidence type="ECO:0000256" key="2">
    <source>
        <dbReference type="SAM" id="MobiDB-lite"/>
    </source>
</evidence>
<feature type="region of interest" description="Disordered" evidence="2">
    <location>
        <begin position="273"/>
        <end position="292"/>
    </location>
</feature>
<organism evidence="4 5">
    <name type="scientific">Cimex lectularius</name>
    <name type="common">Bed bug</name>
    <name type="synonym">Acanthia lectularia</name>
    <dbReference type="NCBI Taxonomy" id="79782"/>
    <lineage>
        <taxon>Eukaryota</taxon>
        <taxon>Metazoa</taxon>
        <taxon>Ecdysozoa</taxon>
        <taxon>Arthropoda</taxon>
        <taxon>Hexapoda</taxon>
        <taxon>Insecta</taxon>
        <taxon>Pterygota</taxon>
        <taxon>Neoptera</taxon>
        <taxon>Paraneoptera</taxon>
        <taxon>Hemiptera</taxon>
        <taxon>Heteroptera</taxon>
        <taxon>Panheteroptera</taxon>
        <taxon>Cimicomorpha</taxon>
        <taxon>Cimicidae</taxon>
        <taxon>Cimex</taxon>
    </lineage>
</organism>
<keyword evidence="5" id="KW-1185">Reference proteome</keyword>
<dbReference type="Gene3D" id="3.40.30.10">
    <property type="entry name" value="Glutaredoxin"/>
    <property type="match status" value="1"/>
</dbReference>
<feature type="region of interest" description="Disordered" evidence="2">
    <location>
        <begin position="165"/>
        <end position="267"/>
    </location>
</feature>
<dbReference type="SUPFAM" id="SSF52833">
    <property type="entry name" value="Thioredoxin-like"/>
    <property type="match status" value="1"/>
</dbReference>
<dbReference type="RefSeq" id="XP_024084265.1">
    <property type="nucleotide sequence ID" value="XM_024228497.1"/>
</dbReference>
<dbReference type="PROSITE" id="PS00194">
    <property type="entry name" value="THIOREDOXIN_1"/>
    <property type="match status" value="1"/>
</dbReference>
<accession>A0A8I6SL12</accession>
<dbReference type="InterPro" id="IPR013766">
    <property type="entry name" value="Thioredoxin_domain"/>
</dbReference>
<dbReference type="EnsemblMetazoa" id="XM_024228497.1">
    <property type="protein sequence ID" value="XP_024084265.1"/>
    <property type="gene ID" value="LOC112127458"/>
</dbReference>
<reference evidence="4" key="1">
    <citation type="submission" date="2022-01" db="UniProtKB">
        <authorList>
            <consortium name="EnsemblMetazoa"/>
        </authorList>
    </citation>
    <scope>IDENTIFICATION</scope>
</reference>
<keyword evidence="1" id="KW-1015">Disulfide bond</keyword>
<evidence type="ECO:0000313" key="4">
    <source>
        <dbReference type="EnsemblMetazoa" id="XP_024084265.1"/>
    </source>
</evidence>
<dbReference type="InterPro" id="IPR036249">
    <property type="entry name" value="Thioredoxin-like_sf"/>
</dbReference>
<dbReference type="CDD" id="cd02947">
    <property type="entry name" value="TRX_family"/>
    <property type="match status" value="1"/>
</dbReference>
<proteinExistence type="predicted"/>
<evidence type="ECO:0000313" key="5">
    <source>
        <dbReference type="Proteomes" id="UP000494040"/>
    </source>
</evidence>